<comment type="caution">
    <text evidence="2">The sequence shown here is derived from an EMBL/GenBank/DDBJ whole genome shotgun (WGS) entry which is preliminary data.</text>
</comment>
<feature type="region of interest" description="Disordered" evidence="1">
    <location>
        <begin position="836"/>
        <end position="867"/>
    </location>
</feature>
<gene>
    <name evidence="2" type="ORF">TWF696_004469</name>
</gene>
<feature type="compositionally biased region" description="Basic and acidic residues" evidence="1">
    <location>
        <begin position="107"/>
        <end position="122"/>
    </location>
</feature>
<feature type="compositionally biased region" description="Polar residues" evidence="1">
    <location>
        <begin position="542"/>
        <end position="557"/>
    </location>
</feature>
<evidence type="ECO:0000313" key="2">
    <source>
        <dbReference type="EMBL" id="KAK6355360.1"/>
    </source>
</evidence>
<sequence>MSGFGSSVRVPELVSSRSLSDLQGEQRGENRATATRPPTRTVSLASAPQNGFKVPLFERPVRDLAQLQALLQPPPTQTDRLIIAPLRAVDSLPENQSRSRMPSGASDSKDAAAADVHDEPAPKRRKENVAPVANLENRTDLESAALIVAKDFEIYEDSSLSSTEIASADMRPPTPNISAPWSPRPQDFHAAIERDVLRRADFDEELLQELRCMYGVPSESGFSHKLLRAIEDDFEAKYKAVFDVFYNTRRFFGQPCGTILDAAFAEEQVIGCGTVTGKSIYGVYIHNNQPYEIDAEAEQHCSAPPNTPNTSGVPRPAHLNSQIFRRMPSAAGDFLNVPKPRQTSESSSIVQQRISSFETPRPALVEKKYQTSPSYQLLNAIKPVRGRSLKEHFEPTGGRVETTVPVSGVTQDENPAFGAESLEPQDRSASEISSVKPTSNLNLTGEMEISDRQDTSHSVTPEQDSSANSNELDRSEGESSDLNSILHNIYDAEVEPSPLPSPDFSDPQIVTSTPDQNSCLNSPATHAHDILVSENHQDDSTQSHSIEPVSTANNLTKSPARVMQEIDGNRQALPPKTQVQSDEKSKMSEIVNELNADDNKENIAPEETDPSEPTTVYLGDRAMSLSSLSRLAQSEVNDDVPALVDKEKPGPRKNGGWPKRPLRMVRSAIDSIRVRSGESSASKEKERKKTRSSVLDLFKFARTYKTVDESDLTGTPSFRVLPTIDCPSAEPEIFRRKTKSSLSVRLDRKKKPILAVPKYPKRRRSRGNIFGLFEYGRAQKRSSFIVHSDSTSKPTTPRKTSHTSRKTFASRIARRFNMKILPLFRRRRIFSASSGTGVLEEEEEPIRFERTPSPPPRLELELPRSGL</sequence>
<evidence type="ECO:0000313" key="3">
    <source>
        <dbReference type="Proteomes" id="UP001375240"/>
    </source>
</evidence>
<keyword evidence="3" id="KW-1185">Reference proteome</keyword>
<feature type="region of interest" description="Disordered" evidence="1">
    <location>
        <begin position="786"/>
        <end position="806"/>
    </location>
</feature>
<feature type="compositionally biased region" description="Basic and acidic residues" evidence="1">
    <location>
        <begin position="858"/>
        <end position="867"/>
    </location>
</feature>
<feature type="region of interest" description="Disordered" evidence="1">
    <location>
        <begin position="92"/>
        <end position="134"/>
    </location>
</feature>
<organism evidence="2 3">
    <name type="scientific">Orbilia brochopaga</name>
    <dbReference type="NCBI Taxonomy" id="3140254"/>
    <lineage>
        <taxon>Eukaryota</taxon>
        <taxon>Fungi</taxon>
        <taxon>Dikarya</taxon>
        <taxon>Ascomycota</taxon>
        <taxon>Pezizomycotina</taxon>
        <taxon>Orbiliomycetes</taxon>
        <taxon>Orbiliales</taxon>
        <taxon>Orbiliaceae</taxon>
        <taxon>Orbilia</taxon>
    </lineage>
</organism>
<feature type="region of interest" description="Disordered" evidence="1">
    <location>
        <begin position="642"/>
        <end position="661"/>
    </location>
</feature>
<feature type="region of interest" description="Disordered" evidence="1">
    <location>
        <begin position="594"/>
        <end position="613"/>
    </location>
</feature>
<feature type="region of interest" description="Disordered" evidence="1">
    <location>
        <begin position="1"/>
        <end position="51"/>
    </location>
</feature>
<feature type="compositionally biased region" description="Polar residues" evidence="1">
    <location>
        <begin position="508"/>
        <end position="524"/>
    </location>
</feature>
<name>A0AAV9V8N7_9PEZI</name>
<feature type="compositionally biased region" description="Polar residues" evidence="1">
    <location>
        <begin position="430"/>
        <end position="443"/>
    </location>
</feature>
<evidence type="ECO:0000256" key="1">
    <source>
        <dbReference type="SAM" id="MobiDB-lite"/>
    </source>
</evidence>
<feature type="compositionally biased region" description="Basic and acidic residues" evidence="1">
    <location>
        <begin position="526"/>
        <end position="541"/>
    </location>
</feature>
<dbReference type="EMBL" id="JAVHNQ010000002">
    <property type="protein sequence ID" value="KAK6355360.1"/>
    <property type="molecule type" value="Genomic_DNA"/>
</dbReference>
<accession>A0AAV9V8N7</accession>
<feature type="region of interest" description="Disordered" evidence="1">
    <location>
        <begin position="493"/>
        <end position="587"/>
    </location>
</feature>
<feature type="compositionally biased region" description="Polar residues" evidence="1">
    <location>
        <begin position="456"/>
        <end position="470"/>
    </location>
</feature>
<dbReference type="Proteomes" id="UP001375240">
    <property type="component" value="Unassembled WGS sequence"/>
</dbReference>
<proteinExistence type="predicted"/>
<dbReference type="AlphaFoldDB" id="A0AAV9V8N7"/>
<feature type="compositionally biased region" description="Polar residues" evidence="1">
    <location>
        <begin position="404"/>
        <end position="413"/>
    </location>
</feature>
<reference evidence="2 3" key="1">
    <citation type="submission" date="2019-10" db="EMBL/GenBank/DDBJ databases">
        <authorList>
            <person name="Palmer J.M."/>
        </authorList>
    </citation>
    <scope>NUCLEOTIDE SEQUENCE [LARGE SCALE GENOMIC DNA]</scope>
    <source>
        <strain evidence="2 3">TWF696</strain>
    </source>
</reference>
<feature type="region of interest" description="Disordered" evidence="1">
    <location>
        <begin position="392"/>
        <end position="481"/>
    </location>
</feature>
<feature type="compositionally biased region" description="Low complexity" evidence="1">
    <location>
        <begin position="31"/>
        <end position="41"/>
    </location>
</feature>
<protein>
    <submittedName>
        <fullName evidence="2">Uncharacterized protein</fullName>
    </submittedName>
</protein>